<feature type="compositionally biased region" description="Basic residues" evidence="7">
    <location>
        <begin position="231"/>
        <end position="240"/>
    </location>
</feature>
<feature type="region of interest" description="Disordered" evidence="7">
    <location>
        <begin position="1"/>
        <end position="32"/>
    </location>
</feature>
<dbReference type="PANTHER" id="PTHR14482:SF0">
    <property type="entry name" value="PROTEIN CUSTOS"/>
    <property type="match status" value="1"/>
</dbReference>
<name>A0A8D3DCX6_SCOMX</name>
<gene>
    <name evidence="8" type="primary">c3h12orf43</name>
</gene>
<evidence type="ECO:0000256" key="6">
    <source>
        <dbReference type="ARBA" id="ARBA00023242"/>
    </source>
</evidence>
<dbReference type="AlphaFoldDB" id="A0A8D3DCX6"/>
<dbReference type="PANTHER" id="PTHR14482">
    <property type="entry name" value="CHROMOSOME 12 ORF 43 HOMOLOG"/>
    <property type="match status" value="1"/>
</dbReference>
<organism evidence="8 9">
    <name type="scientific">Scophthalmus maximus</name>
    <name type="common">Turbot</name>
    <name type="synonym">Psetta maxima</name>
    <dbReference type="NCBI Taxonomy" id="52904"/>
    <lineage>
        <taxon>Eukaryota</taxon>
        <taxon>Metazoa</taxon>
        <taxon>Chordata</taxon>
        <taxon>Craniata</taxon>
        <taxon>Vertebrata</taxon>
        <taxon>Euteleostomi</taxon>
        <taxon>Actinopterygii</taxon>
        <taxon>Neopterygii</taxon>
        <taxon>Teleostei</taxon>
        <taxon>Neoteleostei</taxon>
        <taxon>Acanthomorphata</taxon>
        <taxon>Carangaria</taxon>
        <taxon>Pleuronectiformes</taxon>
        <taxon>Pleuronectoidei</taxon>
        <taxon>Scophthalmidae</taxon>
        <taxon>Scophthalmus</taxon>
    </lineage>
</organism>
<dbReference type="GO" id="GO:0030178">
    <property type="term" value="P:negative regulation of Wnt signaling pathway"/>
    <property type="evidence" value="ECO:0007669"/>
    <property type="project" value="TreeGrafter"/>
</dbReference>
<evidence type="ECO:0000313" key="9">
    <source>
        <dbReference type="Proteomes" id="UP000694558"/>
    </source>
</evidence>
<keyword evidence="4" id="KW-0217">Developmental protein</keyword>
<dbReference type="GO" id="GO:0016055">
    <property type="term" value="P:Wnt signaling pathway"/>
    <property type="evidence" value="ECO:0007669"/>
    <property type="project" value="UniProtKB-KW"/>
</dbReference>
<feature type="region of interest" description="Disordered" evidence="7">
    <location>
        <begin position="196"/>
        <end position="292"/>
    </location>
</feature>
<sequence>MAAAAAGSAKNMVGGSDNSSSDSSDDDEARRRCREAVWETRAVAHKEEDNTVKQSKRFVVAEHEHDGNELQVTQGFRTHVAKKLGHLLDSYISETQIKNSSCVESAGCDDDDEEGNISLSLTLTAYMELKAVILSLSYFFSFLGFRLFSTSVPGQTTEEPPVPVRRRPVYSSSDSDSEMETRLREAAVSVKDLLPSLTLPSTTPPPSSEPPCSGQVKEKEMIAEGEEGQVVKKKKKKKRRQNPEESAQVDCARCPVKAQSNGEHGNVEQEQFKAKRKKKKKRQGNTMDEAMS</sequence>
<dbReference type="Ensembl" id="ENSSMAT00000080349.1">
    <property type="protein sequence ID" value="ENSSMAP00000057385.1"/>
    <property type="gene ID" value="ENSSMAG00000018853.2"/>
</dbReference>
<keyword evidence="5" id="KW-0879">Wnt signaling pathway</keyword>
<dbReference type="Proteomes" id="UP000694558">
    <property type="component" value="Chromosome 9"/>
</dbReference>
<protein>
    <recommendedName>
        <fullName evidence="3">Protein CUSTOS</fullName>
    </recommendedName>
</protein>
<evidence type="ECO:0000256" key="7">
    <source>
        <dbReference type="SAM" id="MobiDB-lite"/>
    </source>
</evidence>
<feature type="compositionally biased region" description="Basic residues" evidence="7">
    <location>
        <begin position="274"/>
        <end position="283"/>
    </location>
</feature>
<comment type="subcellular location">
    <subcellularLocation>
        <location evidence="1">Nucleus envelope</location>
    </subcellularLocation>
</comment>
<evidence type="ECO:0000256" key="5">
    <source>
        <dbReference type="ARBA" id="ARBA00022687"/>
    </source>
</evidence>
<evidence type="ECO:0000256" key="2">
    <source>
        <dbReference type="ARBA" id="ARBA00008632"/>
    </source>
</evidence>
<accession>A0A8D3DCX6</accession>
<proteinExistence type="inferred from homology"/>
<dbReference type="InterPro" id="IPR026694">
    <property type="entry name" value="CUSTOS"/>
</dbReference>
<comment type="similarity">
    <text evidence="2">Belongs to the CUSTOS family.</text>
</comment>
<dbReference type="GO" id="GO:0005635">
    <property type="term" value="C:nuclear envelope"/>
    <property type="evidence" value="ECO:0007669"/>
    <property type="project" value="UniProtKB-SubCell"/>
</dbReference>
<feature type="region of interest" description="Disordered" evidence="7">
    <location>
        <begin position="153"/>
        <end position="184"/>
    </location>
</feature>
<keyword evidence="6" id="KW-0539">Nucleus</keyword>
<dbReference type="GO" id="GO:0060061">
    <property type="term" value="P:Spemann organizer formation"/>
    <property type="evidence" value="ECO:0007669"/>
    <property type="project" value="TreeGrafter"/>
</dbReference>
<dbReference type="Pfam" id="PF23999">
    <property type="entry name" value="CUSTOS"/>
    <property type="match status" value="2"/>
</dbReference>
<reference evidence="8" key="2">
    <citation type="submission" date="2025-08" db="UniProtKB">
        <authorList>
            <consortium name="Ensembl"/>
        </authorList>
    </citation>
    <scope>IDENTIFICATION</scope>
</reference>
<dbReference type="GeneTree" id="ENSGT00390000010771"/>
<reference evidence="8" key="1">
    <citation type="submission" date="2023-05" db="EMBL/GenBank/DDBJ databases">
        <title>High-quality long-read genome of Scophthalmus maximus.</title>
        <authorList>
            <person name="Lien S."/>
            <person name="Martinez P."/>
        </authorList>
    </citation>
    <scope>NUCLEOTIDE SEQUENCE [LARGE SCALE GENOMIC DNA]</scope>
</reference>
<evidence type="ECO:0000256" key="1">
    <source>
        <dbReference type="ARBA" id="ARBA00004259"/>
    </source>
</evidence>
<evidence type="ECO:0000313" key="8">
    <source>
        <dbReference type="Ensembl" id="ENSSMAP00000057385.1"/>
    </source>
</evidence>
<evidence type="ECO:0000256" key="3">
    <source>
        <dbReference type="ARBA" id="ARBA00013465"/>
    </source>
</evidence>
<evidence type="ECO:0000256" key="4">
    <source>
        <dbReference type="ARBA" id="ARBA00022473"/>
    </source>
</evidence>